<reference evidence="6 7" key="1">
    <citation type="journal article" date="2023" name="Sci. Data">
        <title>Genome assembly of the Korean intertidal mud-creeper Batillaria attramentaria.</title>
        <authorList>
            <person name="Patra A.K."/>
            <person name="Ho P.T."/>
            <person name="Jun S."/>
            <person name="Lee S.J."/>
            <person name="Kim Y."/>
            <person name="Won Y.J."/>
        </authorList>
    </citation>
    <scope>NUCLEOTIDE SEQUENCE [LARGE SCALE GENOMIC DNA]</scope>
    <source>
        <strain evidence="6">Wonlab-2016</strain>
    </source>
</reference>
<name>A0ABD0K461_9CAEN</name>
<comment type="caution">
    <text evidence="6">The sequence shown here is derived from an EMBL/GenBank/DDBJ whole genome shotgun (WGS) entry which is preliminary data.</text>
</comment>
<feature type="transmembrane region" description="Helical" evidence="5">
    <location>
        <begin position="399"/>
        <end position="419"/>
    </location>
</feature>
<feature type="compositionally biased region" description="Polar residues" evidence="4">
    <location>
        <begin position="238"/>
        <end position="254"/>
    </location>
</feature>
<feature type="transmembrane region" description="Helical" evidence="5">
    <location>
        <begin position="113"/>
        <end position="132"/>
    </location>
</feature>
<feature type="transmembrane region" description="Helical" evidence="5">
    <location>
        <begin position="489"/>
        <end position="510"/>
    </location>
</feature>
<evidence type="ECO:0000313" key="6">
    <source>
        <dbReference type="EMBL" id="KAK7481844.1"/>
    </source>
</evidence>
<sequence length="701" mass="75155">MMREEEDEETLFDQQGLLGTGKRSSWDWEWVRRFTKTLALSLAFFALGLCVSIPGATLPDLESEQTPAQNASPSSSQLQILLFYTLVFTGIATIAVPWCTALASLAGMIAVQGLALGILDTGGNMFCIKIWSKSSPPYMQALHFAFAVGAFLAPLLARPFLGAGGALIANNTAYSISHVPVNTHMPDFSGSSIHSDEQGGARRLTRDVDRWWLADGEHYRVLRDAASGTEGEGGGPSINGTAKPNSNLTDNLNGSSSVVSVSPTTTVTSARPPKPGVADGKHLPKGTADGGTIKDRLLEHKDDERPEDSNTQGDKEAPTSTESTTAQNNTVCFLNGTVVDNSLLEGGNLSVGLEEKLVNCSQPRQSDVAGNGTIGQAQIVTEVIHDALDIVRNMSKIQFAYMIVGLFLLCDATFFLVLYCRDCRAGTLLHQVLALGPSMAPASPCFRISILALLFSFFLIYVGMEVTFGGLLTTFAVDSDLQWTRPQGATLAALFWGSIAVGRGMSIFIARWFKPPCMLVTDLVFVISGAVLLSFGLQASPIILWVGTVILGLGMSSVFPAAVSWADCYYPLTGRAAAVFIAGSGVGEMVIPVVTGYLFEKVDNMWLMYVVLGLSGLLTFVYTCLQCIASRSPAPTSVSKLGFMPLQNEDENNIAMYSMDEEDGVVNGSAGYTETTHRRKPPVSNHVEDVEETTKLVDLSD</sequence>
<keyword evidence="2 5" id="KW-1133">Transmembrane helix</keyword>
<organism evidence="6 7">
    <name type="scientific">Batillaria attramentaria</name>
    <dbReference type="NCBI Taxonomy" id="370345"/>
    <lineage>
        <taxon>Eukaryota</taxon>
        <taxon>Metazoa</taxon>
        <taxon>Spiralia</taxon>
        <taxon>Lophotrochozoa</taxon>
        <taxon>Mollusca</taxon>
        <taxon>Gastropoda</taxon>
        <taxon>Caenogastropoda</taxon>
        <taxon>Sorbeoconcha</taxon>
        <taxon>Cerithioidea</taxon>
        <taxon>Batillariidae</taxon>
        <taxon>Batillaria</taxon>
    </lineage>
</organism>
<protein>
    <submittedName>
        <fullName evidence="6">Uncharacterized protein</fullName>
    </submittedName>
</protein>
<keyword evidence="1 5" id="KW-0812">Transmembrane</keyword>
<dbReference type="PANTHER" id="PTHR23121">
    <property type="entry name" value="SODIUM-DEPENDENT GLUCOSE TRANSPORTER 1"/>
    <property type="match status" value="1"/>
</dbReference>
<feature type="transmembrane region" description="Helical" evidence="5">
    <location>
        <begin position="38"/>
        <end position="58"/>
    </location>
</feature>
<feature type="transmembrane region" description="Helical" evidence="5">
    <location>
        <begin position="577"/>
        <end position="599"/>
    </location>
</feature>
<dbReference type="Gene3D" id="1.20.1250.20">
    <property type="entry name" value="MFS general substrate transporter like domains"/>
    <property type="match status" value="1"/>
</dbReference>
<accession>A0ABD0K461</accession>
<feature type="compositionally biased region" description="Low complexity" evidence="4">
    <location>
        <begin position="255"/>
        <end position="269"/>
    </location>
</feature>
<dbReference type="SUPFAM" id="SSF103473">
    <property type="entry name" value="MFS general substrate transporter"/>
    <property type="match status" value="2"/>
</dbReference>
<feature type="transmembrane region" description="Helical" evidence="5">
    <location>
        <begin position="450"/>
        <end position="477"/>
    </location>
</feature>
<dbReference type="AlphaFoldDB" id="A0ABD0K461"/>
<proteinExistence type="predicted"/>
<feature type="region of interest" description="Disordered" evidence="4">
    <location>
        <begin position="225"/>
        <end position="326"/>
    </location>
</feature>
<feature type="compositionally biased region" description="Basic and acidic residues" evidence="4">
    <location>
        <begin position="686"/>
        <end position="695"/>
    </location>
</feature>
<evidence type="ECO:0000256" key="5">
    <source>
        <dbReference type="SAM" id="Phobius"/>
    </source>
</evidence>
<dbReference type="InterPro" id="IPR036259">
    <property type="entry name" value="MFS_trans_sf"/>
</dbReference>
<feature type="transmembrane region" description="Helical" evidence="5">
    <location>
        <begin position="542"/>
        <end position="565"/>
    </location>
</feature>
<feature type="transmembrane region" description="Helical" evidence="5">
    <location>
        <begin position="605"/>
        <end position="625"/>
    </location>
</feature>
<feature type="transmembrane region" description="Helical" evidence="5">
    <location>
        <begin position="138"/>
        <end position="157"/>
    </location>
</feature>
<keyword evidence="7" id="KW-1185">Reference proteome</keyword>
<evidence type="ECO:0000256" key="4">
    <source>
        <dbReference type="SAM" id="MobiDB-lite"/>
    </source>
</evidence>
<gene>
    <name evidence="6" type="ORF">BaRGS_00026870</name>
</gene>
<dbReference type="EMBL" id="JACVVK020000255">
    <property type="protein sequence ID" value="KAK7481844.1"/>
    <property type="molecule type" value="Genomic_DNA"/>
</dbReference>
<feature type="compositionally biased region" description="Basic and acidic residues" evidence="4">
    <location>
        <begin position="292"/>
        <end position="317"/>
    </location>
</feature>
<dbReference type="Proteomes" id="UP001519460">
    <property type="component" value="Unassembled WGS sequence"/>
</dbReference>
<dbReference type="PANTHER" id="PTHR23121:SF9">
    <property type="entry name" value="SODIUM-DEPENDENT GLUCOSE TRANSPORTER 1"/>
    <property type="match status" value="1"/>
</dbReference>
<dbReference type="InterPro" id="IPR011701">
    <property type="entry name" value="MFS"/>
</dbReference>
<evidence type="ECO:0000313" key="7">
    <source>
        <dbReference type="Proteomes" id="UP001519460"/>
    </source>
</evidence>
<keyword evidence="3 5" id="KW-0472">Membrane</keyword>
<evidence type="ECO:0000256" key="3">
    <source>
        <dbReference type="ARBA" id="ARBA00023136"/>
    </source>
</evidence>
<feature type="region of interest" description="Disordered" evidence="4">
    <location>
        <begin position="668"/>
        <end position="701"/>
    </location>
</feature>
<feature type="transmembrane region" description="Helical" evidence="5">
    <location>
        <begin position="517"/>
        <end position="536"/>
    </location>
</feature>
<evidence type="ECO:0000256" key="2">
    <source>
        <dbReference type="ARBA" id="ARBA00022989"/>
    </source>
</evidence>
<feature type="transmembrane region" description="Helical" evidence="5">
    <location>
        <begin position="78"/>
        <end position="101"/>
    </location>
</feature>
<dbReference type="Pfam" id="PF07690">
    <property type="entry name" value="MFS_1"/>
    <property type="match status" value="1"/>
</dbReference>
<evidence type="ECO:0000256" key="1">
    <source>
        <dbReference type="ARBA" id="ARBA00022692"/>
    </source>
</evidence>